<keyword evidence="1" id="KW-0732">Signal</keyword>
<dbReference type="OrthoDB" id="1601230at2759"/>
<dbReference type="Pfam" id="PF07876">
    <property type="entry name" value="Dabb"/>
    <property type="match status" value="1"/>
</dbReference>
<dbReference type="Gene3D" id="3.30.70.100">
    <property type="match status" value="1"/>
</dbReference>
<dbReference type="SMART" id="SM00886">
    <property type="entry name" value="Dabb"/>
    <property type="match status" value="1"/>
</dbReference>
<gene>
    <name evidence="3" type="ORF">CALVIDRAFT_541416</name>
</gene>
<proteinExistence type="predicted"/>
<reference evidence="3 4" key="1">
    <citation type="journal article" date="2016" name="Mol. Biol. Evol.">
        <title>Comparative Genomics of Early-Diverging Mushroom-Forming Fungi Provides Insights into the Origins of Lignocellulose Decay Capabilities.</title>
        <authorList>
            <person name="Nagy L.G."/>
            <person name="Riley R."/>
            <person name="Tritt A."/>
            <person name="Adam C."/>
            <person name="Daum C."/>
            <person name="Floudas D."/>
            <person name="Sun H."/>
            <person name="Yadav J.S."/>
            <person name="Pangilinan J."/>
            <person name="Larsson K.H."/>
            <person name="Matsuura K."/>
            <person name="Barry K."/>
            <person name="Labutti K."/>
            <person name="Kuo R."/>
            <person name="Ohm R.A."/>
            <person name="Bhattacharya S.S."/>
            <person name="Shirouzu T."/>
            <person name="Yoshinaga Y."/>
            <person name="Martin F.M."/>
            <person name="Grigoriev I.V."/>
            <person name="Hibbett D.S."/>
        </authorList>
    </citation>
    <scope>NUCLEOTIDE SEQUENCE [LARGE SCALE GENOMIC DNA]</scope>
    <source>
        <strain evidence="3 4">TUFC12733</strain>
    </source>
</reference>
<dbReference type="InterPro" id="IPR011008">
    <property type="entry name" value="Dimeric_a/b-barrel"/>
</dbReference>
<dbReference type="PROSITE" id="PS51502">
    <property type="entry name" value="S_R_A_B_BARREL"/>
    <property type="match status" value="1"/>
</dbReference>
<evidence type="ECO:0000256" key="1">
    <source>
        <dbReference type="SAM" id="SignalP"/>
    </source>
</evidence>
<sequence length="109" mass="11768">MAITHIVLLAFVPTASAQSLASVAERFLALKTKCKKPDGSTYIKSLVGGKQTSPEGKGKGLQYGFVVEFETEEDRTYYLEADPDHLAFAGSNKGVANDVCVFDFTPGEF</sequence>
<feature type="domain" description="Stress-response A/B barrel" evidence="2">
    <location>
        <begin position="3"/>
        <end position="104"/>
    </location>
</feature>
<dbReference type="STRING" id="1330018.A0A167HS91"/>
<feature type="chain" id="PRO_5007887766" description="Stress-response A/B barrel domain-containing protein" evidence="1">
    <location>
        <begin position="18"/>
        <end position="109"/>
    </location>
</feature>
<dbReference type="InterPro" id="IPR013097">
    <property type="entry name" value="Dabb"/>
</dbReference>
<evidence type="ECO:0000259" key="2">
    <source>
        <dbReference type="PROSITE" id="PS51502"/>
    </source>
</evidence>
<dbReference type="AlphaFoldDB" id="A0A167HS91"/>
<dbReference type="Proteomes" id="UP000076738">
    <property type="component" value="Unassembled WGS sequence"/>
</dbReference>
<name>A0A167HS91_CALVF</name>
<dbReference type="EMBL" id="KV417316">
    <property type="protein sequence ID" value="KZO91929.1"/>
    <property type="molecule type" value="Genomic_DNA"/>
</dbReference>
<protein>
    <recommendedName>
        <fullName evidence="2">Stress-response A/B barrel domain-containing protein</fullName>
    </recommendedName>
</protein>
<evidence type="ECO:0000313" key="3">
    <source>
        <dbReference type="EMBL" id="KZO91929.1"/>
    </source>
</evidence>
<accession>A0A167HS91</accession>
<organism evidence="3 4">
    <name type="scientific">Calocera viscosa (strain TUFC12733)</name>
    <dbReference type="NCBI Taxonomy" id="1330018"/>
    <lineage>
        <taxon>Eukaryota</taxon>
        <taxon>Fungi</taxon>
        <taxon>Dikarya</taxon>
        <taxon>Basidiomycota</taxon>
        <taxon>Agaricomycotina</taxon>
        <taxon>Dacrymycetes</taxon>
        <taxon>Dacrymycetales</taxon>
        <taxon>Dacrymycetaceae</taxon>
        <taxon>Calocera</taxon>
    </lineage>
</organism>
<feature type="signal peptide" evidence="1">
    <location>
        <begin position="1"/>
        <end position="17"/>
    </location>
</feature>
<keyword evidence="4" id="KW-1185">Reference proteome</keyword>
<dbReference type="SUPFAM" id="SSF54909">
    <property type="entry name" value="Dimeric alpha+beta barrel"/>
    <property type="match status" value="1"/>
</dbReference>
<evidence type="ECO:0000313" key="4">
    <source>
        <dbReference type="Proteomes" id="UP000076738"/>
    </source>
</evidence>